<keyword evidence="5" id="KW-1185">Reference proteome</keyword>
<dbReference type="OrthoDB" id="2412973at2759"/>
<dbReference type="EMBL" id="JANIIK010000536">
    <property type="protein sequence ID" value="KAJ3583136.1"/>
    <property type="molecule type" value="Genomic_DNA"/>
</dbReference>
<dbReference type="PROSITE" id="PS50009">
    <property type="entry name" value="RASGEF_CAT"/>
    <property type="match status" value="1"/>
</dbReference>
<feature type="region of interest" description="Disordered" evidence="2">
    <location>
        <begin position="393"/>
        <end position="412"/>
    </location>
</feature>
<dbReference type="Pfam" id="PF00617">
    <property type="entry name" value="RasGEF"/>
    <property type="match status" value="1"/>
</dbReference>
<dbReference type="InterPro" id="IPR023578">
    <property type="entry name" value="Ras_GEF_dom_sf"/>
</dbReference>
<dbReference type="InterPro" id="IPR051853">
    <property type="entry name" value="SH2-Ras-GEF_adapter"/>
</dbReference>
<dbReference type="InterPro" id="IPR036964">
    <property type="entry name" value="RASGEF_cat_dom_sf"/>
</dbReference>
<dbReference type="GO" id="GO:0005085">
    <property type="term" value="F:guanyl-nucleotide exchange factor activity"/>
    <property type="evidence" value="ECO:0007669"/>
    <property type="project" value="UniProtKB-KW"/>
</dbReference>
<reference evidence="4" key="1">
    <citation type="submission" date="2022-07" db="EMBL/GenBank/DDBJ databases">
        <title>Chromosome-level genome of Muraenolepis orangiensis.</title>
        <authorList>
            <person name="Kim J."/>
        </authorList>
    </citation>
    <scope>NUCLEOTIDE SEQUENCE</scope>
    <source>
        <strain evidence="4">KU_S4_2022</strain>
        <tissue evidence="4">Muscle</tissue>
    </source>
</reference>
<organism evidence="4 5">
    <name type="scientific">Muraenolepis orangiensis</name>
    <name type="common">Patagonian moray cod</name>
    <dbReference type="NCBI Taxonomy" id="630683"/>
    <lineage>
        <taxon>Eukaryota</taxon>
        <taxon>Metazoa</taxon>
        <taxon>Chordata</taxon>
        <taxon>Craniata</taxon>
        <taxon>Vertebrata</taxon>
        <taxon>Euteleostomi</taxon>
        <taxon>Actinopterygii</taxon>
        <taxon>Neopterygii</taxon>
        <taxon>Teleostei</taxon>
        <taxon>Neoteleostei</taxon>
        <taxon>Acanthomorphata</taxon>
        <taxon>Zeiogadaria</taxon>
        <taxon>Gadariae</taxon>
        <taxon>Gadiformes</taxon>
        <taxon>Muraenolepidoidei</taxon>
        <taxon>Muraenolepididae</taxon>
        <taxon>Muraenolepis</taxon>
    </lineage>
</organism>
<dbReference type="PANTHER" id="PTHR14247">
    <property type="entry name" value="BREAST CANCER ANTI-ESTROGEN RESISTANCE PROTEIN 3 HOMOLOG-LIKE PROTEIN"/>
    <property type="match status" value="1"/>
</dbReference>
<gene>
    <name evidence="4" type="ORF">NHX12_034433</name>
</gene>
<evidence type="ECO:0000256" key="2">
    <source>
        <dbReference type="SAM" id="MobiDB-lite"/>
    </source>
</evidence>
<dbReference type="SMART" id="SM00147">
    <property type="entry name" value="RasGEF"/>
    <property type="match status" value="1"/>
</dbReference>
<evidence type="ECO:0000256" key="1">
    <source>
        <dbReference type="PROSITE-ProRule" id="PRU00168"/>
    </source>
</evidence>
<dbReference type="Gene3D" id="1.10.840.10">
    <property type="entry name" value="Ras guanine-nucleotide exchange factors catalytic domain"/>
    <property type="match status" value="1"/>
</dbReference>
<dbReference type="AlphaFoldDB" id="A0A9Q0I4A9"/>
<proteinExistence type="predicted"/>
<keyword evidence="1" id="KW-0344">Guanine-nucleotide releasing factor</keyword>
<comment type="caution">
    <text evidence="4">The sequence shown here is derived from an EMBL/GenBank/DDBJ whole genome shotgun (WGS) entry which is preliminary data.</text>
</comment>
<dbReference type="PANTHER" id="PTHR14247:SF6">
    <property type="entry name" value="SH2 DOMAIN-CONTAINING PROTEIN 3C"/>
    <property type="match status" value="1"/>
</dbReference>
<evidence type="ECO:0000313" key="5">
    <source>
        <dbReference type="Proteomes" id="UP001148018"/>
    </source>
</evidence>
<evidence type="ECO:0000259" key="3">
    <source>
        <dbReference type="PROSITE" id="PS50009"/>
    </source>
</evidence>
<name>A0A9Q0I4A9_9TELE</name>
<feature type="domain" description="Ras-GEF" evidence="3">
    <location>
        <begin position="135"/>
        <end position="400"/>
    </location>
</feature>
<dbReference type="SUPFAM" id="SSF48366">
    <property type="entry name" value="Ras GEF"/>
    <property type="match status" value="1"/>
</dbReference>
<evidence type="ECO:0000313" key="4">
    <source>
        <dbReference type="EMBL" id="KAJ3583136.1"/>
    </source>
</evidence>
<sequence>MYQDPINPNTVYQDPINPNTVYQDPINPNTVYQDPINPNKVYQEPINPNPIYQEPIHQDPINHNNIYQDPINHNNIYQDPINHEHPIYHNPVCRDPVCQDPVAFLFPDVEGNSYAAVRRSALWPGRYRSRLMPGENRPLEAGLLRRVKEVLVEVEPRTAAQHITRADCTLRLDLLERYQTMAVVLALFILGCTGSPEERAALLHKAIQIAAQLKSSMGNMFGFSAVMRALELPQVARLQQTWTLLGQRYTEGAVLYQHTLRPFLKALDHGKGTSFPHVTPLLLLLEKRAAAGEGVWPAEGAESQVGEGEESWEKVEAGVDAVVAHLAVGRTIAQLGGLYCANAEAKLKGLREEAEVSEIFQTDFQTRLLWGSGGAAQDPVRRYAKYHRVLTTLSHHLEPPGPHTDPSPGATH</sequence>
<dbReference type="Proteomes" id="UP001148018">
    <property type="component" value="Unassembled WGS sequence"/>
</dbReference>
<dbReference type="InterPro" id="IPR001895">
    <property type="entry name" value="RASGEF_cat_dom"/>
</dbReference>
<protein>
    <recommendedName>
        <fullName evidence="3">Ras-GEF domain-containing protein</fullName>
    </recommendedName>
</protein>
<dbReference type="GO" id="GO:0007264">
    <property type="term" value="P:small GTPase-mediated signal transduction"/>
    <property type="evidence" value="ECO:0007669"/>
    <property type="project" value="InterPro"/>
</dbReference>
<accession>A0A9Q0I4A9</accession>